<dbReference type="Gene3D" id="3.40.640.10">
    <property type="entry name" value="Type I PLP-dependent aspartate aminotransferase-like (Major domain)"/>
    <property type="match status" value="1"/>
</dbReference>
<dbReference type="InterPro" id="IPR008286">
    <property type="entry name" value="Prn/Lys/Arg_de-COase_C"/>
</dbReference>
<dbReference type="InterPro" id="IPR052357">
    <property type="entry name" value="Orn_Lys_Arg_decarboxylase-I"/>
</dbReference>
<organism evidence="7 8">
    <name type="scientific">Clostridium scatologenes</name>
    <dbReference type="NCBI Taxonomy" id="1548"/>
    <lineage>
        <taxon>Bacteria</taxon>
        <taxon>Bacillati</taxon>
        <taxon>Bacillota</taxon>
        <taxon>Clostridia</taxon>
        <taxon>Eubacteriales</taxon>
        <taxon>Clostridiaceae</taxon>
        <taxon>Clostridium</taxon>
    </lineage>
</organism>
<dbReference type="PANTHER" id="PTHR43277">
    <property type="entry name" value="ARGININE DECARBOXYLASE"/>
    <property type="match status" value="1"/>
</dbReference>
<evidence type="ECO:0000259" key="6">
    <source>
        <dbReference type="PROSITE" id="PS00703"/>
    </source>
</evidence>
<evidence type="ECO:0000313" key="7">
    <source>
        <dbReference type="EMBL" id="AKA71170.1"/>
    </source>
</evidence>
<accession>A0A0E3K2V6</accession>
<keyword evidence="4" id="KW-0663">Pyridoxal phosphate</keyword>
<dbReference type="InterPro" id="IPR015424">
    <property type="entry name" value="PyrdxlP-dep_Trfase"/>
</dbReference>
<sequence>MPELPILEGILEYVKNNNIQLCMPGHKGGRGFLETTIGKDFLKNFFKCDITEVEGVDNLHNPQGIIKESMELLTKFYGSKKSYFLVNGSTSGNLAMIFSSFSEGDKVLVERNCHRSIFNAIIMRKLKPVYINNLMSNILNAPVCIDLEHFLQVLNKNEDAKGIIVTYPNYYGICSNLEYIVKQGNKHNMKVLVDSAHGAHFGIHNDLPESAVKLNADMVVTSTHKTLASLTQTSYLHVNNMEDIEKLDFYVSAFLSTSPSYLFLCSMDYARYYLQTYGRQKYEKVLNMLGYYRDKINSIKGMKVISKKDINIKQKIDLYELDSVYDIDNTRYVINLENGYSGYLLGNYLRKNDIQVEMSDHSNVVLIFSPFNEEWELEKLYNVLKMCDLNKIKVEKLDLLEYNIPIMAYMPFEIIDKKKEYIDIKDSLGRISADNVVPYPPGVPIINMGEIIDDVTLKSICYYINKGVDILGLEDNKIRVIDEFNGGQKYE</sequence>
<dbReference type="EMBL" id="CP009933">
    <property type="protein sequence ID" value="AKA71170.1"/>
    <property type="molecule type" value="Genomic_DNA"/>
</dbReference>
<comment type="similarity">
    <text evidence="2">Belongs to the Orn/Lys/Arg decarboxylase class-I family.</text>
</comment>
<evidence type="ECO:0000256" key="4">
    <source>
        <dbReference type="ARBA" id="ARBA00022898"/>
    </source>
</evidence>
<feature type="domain" description="Orn/Lys/Arg decarboxylases family 1 pyridoxal-P attachment site" evidence="6">
    <location>
        <begin position="220"/>
        <end position="234"/>
    </location>
</feature>
<dbReference type="RefSeq" id="WP_029161158.1">
    <property type="nucleotide sequence ID" value="NZ_CP009933.1"/>
</dbReference>
<dbReference type="Proteomes" id="UP000033115">
    <property type="component" value="Chromosome"/>
</dbReference>
<dbReference type="HOGENOM" id="CLU_025925_2_1_9"/>
<keyword evidence="8" id="KW-1185">Reference proteome</keyword>
<dbReference type="STRING" id="1548.CSCA_4045"/>
<dbReference type="KEGG" id="csq:CSCA_4045"/>
<keyword evidence="3" id="KW-0210">Decarboxylase</keyword>
<comment type="cofactor">
    <cofactor evidence="1">
        <name>pyridoxal 5'-phosphate</name>
        <dbReference type="ChEBI" id="CHEBI:597326"/>
    </cofactor>
</comment>
<dbReference type="InterPro" id="IPR036633">
    <property type="entry name" value="Prn/Lys/Arg_de-COase_C_sf"/>
</dbReference>
<evidence type="ECO:0000256" key="1">
    <source>
        <dbReference type="ARBA" id="ARBA00001933"/>
    </source>
</evidence>
<dbReference type="Pfam" id="PF03711">
    <property type="entry name" value="OKR_DC_1_C"/>
    <property type="match status" value="1"/>
</dbReference>
<dbReference type="CDD" id="cd00615">
    <property type="entry name" value="Orn_deC_like"/>
    <property type="match status" value="1"/>
</dbReference>
<dbReference type="InterPro" id="IPR000310">
    <property type="entry name" value="Orn/Lys/Arg_deCO2ase_major_dom"/>
</dbReference>
<dbReference type="SUPFAM" id="SSF55904">
    <property type="entry name" value="Ornithine decarboxylase C-terminal domain"/>
    <property type="match status" value="1"/>
</dbReference>
<evidence type="ECO:0000256" key="2">
    <source>
        <dbReference type="ARBA" id="ARBA00010671"/>
    </source>
</evidence>
<proteinExistence type="inferred from homology"/>
<keyword evidence="5" id="KW-0456">Lyase</keyword>
<gene>
    <name evidence="7" type="ORF">CSCA_4045</name>
</gene>
<dbReference type="GO" id="GO:0016831">
    <property type="term" value="F:carboxy-lyase activity"/>
    <property type="evidence" value="ECO:0007669"/>
    <property type="project" value="UniProtKB-KW"/>
</dbReference>
<dbReference type="Gene3D" id="3.90.105.10">
    <property type="entry name" value="Molybdopterin biosynthesis moea protein, domain 2"/>
    <property type="match status" value="1"/>
</dbReference>
<protein>
    <submittedName>
        <fullName evidence="7">Orn/Lys/Arg decarboxylase major region</fullName>
    </submittedName>
</protein>
<dbReference type="PANTHER" id="PTHR43277:SF4">
    <property type="entry name" value="ARGININE DECARBOXYLASE"/>
    <property type="match status" value="1"/>
</dbReference>
<evidence type="ECO:0000256" key="5">
    <source>
        <dbReference type="ARBA" id="ARBA00023239"/>
    </source>
</evidence>
<evidence type="ECO:0000313" key="8">
    <source>
        <dbReference type="Proteomes" id="UP000033115"/>
    </source>
</evidence>
<dbReference type="Pfam" id="PF01276">
    <property type="entry name" value="OKR_DC_1"/>
    <property type="match status" value="1"/>
</dbReference>
<dbReference type="PROSITE" id="PS00703">
    <property type="entry name" value="OKR_DC_1"/>
    <property type="match status" value="1"/>
</dbReference>
<reference evidence="7 8" key="1">
    <citation type="journal article" date="2015" name="J. Biotechnol.">
        <title>Complete genome sequence of a malodorant-producing acetogen, Clostridium scatologenes ATCC 25775(T).</title>
        <authorList>
            <person name="Zhu Z."/>
            <person name="Guo T."/>
            <person name="Zheng H."/>
            <person name="Song T."/>
            <person name="Ouyang P."/>
            <person name="Xie J."/>
        </authorList>
    </citation>
    <scope>NUCLEOTIDE SEQUENCE [LARGE SCALE GENOMIC DNA]</scope>
    <source>
        <strain evidence="7 8">ATCC 25775</strain>
    </source>
</reference>
<evidence type="ECO:0000256" key="3">
    <source>
        <dbReference type="ARBA" id="ARBA00022793"/>
    </source>
</evidence>
<dbReference type="SUPFAM" id="SSF53383">
    <property type="entry name" value="PLP-dependent transferases"/>
    <property type="match status" value="1"/>
</dbReference>
<dbReference type="AlphaFoldDB" id="A0A0E3K2V6"/>
<dbReference type="InterPro" id="IPR015421">
    <property type="entry name" value="PyrdxlP-dep_Trfase_major"/>
</dbReference>
<name>A0A0E3K2V6_CLOSL</name>